<organism evidence="2 3">
    <name type="scientific">Mariniradius saccharolyticus AK6</name>
    <dbReference type="NCBI Taxonomy" id="1239962"/>
    <lineage>
        <taxon>Bacteria</taxon>
        <taxon>Pseudomonadati</taxon>
        <taxon>Bacteroidota</taxon>
        <taxon>Cytophagia</taxon>
        <taxon>Cytophagales</taxon>
        <taxon>Cyclobacteriaceae</taxon>
        <taxon>Mariniradius</taxon>
    </lineage>
</organism>
<evidence type="ECO:0000313" key="2">
    <source>
        <dbReference type="EMBL" id="EMS31340.1"/>
    </source>
</evidence>
<sequence>MKSTVKYEHTAFYRTSHVVKRTEKEIVFALHGYGQLSEFFMAKLQPLFQDDRLIVVPEATNYSYLKGYTGRIGANWMTSYEREVAIANNHRFLNEVFDTLMFKFKERPKITVMGFSQGAATASRWVSQLQVPIDRLILWSGGFAHDLALEPFGTQVQDAEVVLVWGDKDEMLTPEAFQKQDELIKQIPVKVKKIQFDGGHELDKSTLEQLFAPQS</sequence>
<dbReference type="SUPFAM" id="SSF53474">
    <property type="entry name" value="alpha/beta-Hydrolases"/>
    <property type="match status" value="1"/>
</dbReference>
<dbReference type="EMBL" id="AMZY02000020">
    <property type="protein sequence ID" value="EMS31340.1"/>
    <property type="molecule type" value="Genomic_DNA"/>
</dbReference>
<keyword evidence="3" id="KW-1185">Reference proteome</keyword>
<dbReference type="eggNOG" id="COG0400">
    <property type="taxonomic scope" value="Bacteria"/>
</dbReference>
<dbReference type="Gene3D" id="3.40.50.1820">
    <property type="entry name" value="alpha/beta hydrolase"/>
    <property type="match status" value="1"/>
</dbReference>
<protein>
    <recommendedName>
        <fullName evidence="1">Phospholipase/carboxylesterase/thioesterase domain-containing protein</fullName>
    </recommendedName>
</protein>
<dbReference type="InterPro" id="IPR003140">
    <property type="entry name" value="PLipase/COase/thioEstase"/>
</dbReference>
<dbReference type="STRING" id="1239962.C943_02487"/>
<reference evidence="2" key="1">
    <citation type="submission" date="2013-01" db="EMBL/GenBank/DDBJ databases">
        <title>Genome assembly of Mariniradius saccharolyticus AK6.</title>
        <authorList>
            <person name="Vaidya B."/>
            <person name="Khatri I."/>
            <person name="Tanuku N.R.S."/>
            <person name="Subramanian S."/>
            <person name="Pinnaka A."/>
        </authorList>
    </citation>
    <scope>NUCLEOTIDE SEQUENCE [LARGE SCALE GENOMIC DNA]</scope>
    <source>
        <strain evidence="2">AK6</strain>
    </source>
</reference>
<dbReference type="Proteomes" id="UP000010953">
    <property type="component" value="Unassembled WGS sequence"/>
</dbReference>
<dbReference type="OrthoDB" id="595091at2"/>
<dbReference type="GO" id="GO:0016787">
    <property type="term" value="F:hydrolase activity"/>
    <property type="evidence" value="ECO:0007669"/>
    <property type="project" value="InterPro"/>
</dbReference>
<comment type="caution">
    <text evidence="2">The sequence shown here is derived from an EMBL/GenBank/DDBJ whole genome shotgun (WGS) entry which is preliminary data.</text>
</comment>
<proteinExistence type="predicted"/>
<dbReference type="Pfam" id="PF02230">
    <property type="entry name" value="Abhydrolase_2"/>
    <property type="match status" value="1"/>
</dbReference>
<evidence type="ECO:0000259" key="1">
    <source>
        <dbReference type="Pfam" id="PF02230"/>
    </source>
</evidence>
<dbReference type="InParanoid" id="M7X1G7"/>
<dbReference type="AlphaFoldDB" id="M7X1G7"/>
<gene>
    <name evidence="2" type="ORF">C943_02487</name>
</gene>
<evidence type="ECO:0000313" key="3">
    <source>
        <dbReference type="Proteomes" id="UP000010953"/>
    </source>
</evidence>
<feature type="domain" description="Phospholipase/carboxylesterase/thioesterase" evidence="1">
    <location>
        <begin position="21"/>
        <end position="209"/>
    </location>
</feature>
<name>M7X1G7_9BACT</name>
<dbReference type="RefSeq" id="WP_008631288.1">
    <property type="nucleotide sequence ID" value="NZ_AMZY02000020.1"/>
</dbReference>
<dbReference type="InterPro" id="IPR029058">
    <property type="entry name" value="AB_hydrolase_fold"/>
</dbReference>
<accession>M7X1G7</accession>